<gene>
    <name evidence="2" type="ORF">BDV96DRAFT_460972</name>
</gene>
<feature type="non-terminal residue" evidence="2">
    <location>
        <position position="1"/>
    </location>
</feature>
<name>A0A6A5ZRA7_9PLEO</name>
<keyword evidence="3" id="KW-1185">Reference proteome</keyword>
<dbReference type="Pfam" id="PF06985">
    <property type="entry name" value="HET"/>
    <property type="match status" value="1"/>
</dbReference>
<dbReference type="OrthoDB" id="3486565at2759"/>
<accession>A0A6A5ZRA7</accession>
<protein>
    <submittedName>
        <fullName evidence="2">Heterokaryon incompatibility protein-domain-containing protein</fullName>
    </submittedName>
</protein>
<dbReference type="PANTHER" id="PTHR33112">
    <property type="entry name" value="DOMAIN PROTEIN, PUTATIVE-RELATED"/>
    <property type="match status" value="1"/>
</dbReference>
<reference evidence="2" key="1">
    <citation type="journal article" date="2020" name="Stud. Mycol.">
        <title>101 Dothideomycetes genomes: a test case for predicting lifestyles and emergence of pathogens.</title>
        <authorList>
            <person name="Haridas S."/>
            <person name="Albert R."/>
            <person name="Binder M."/>
            <person name="Bloem J."/>
            <person name="Labutti K."/>
            <person name="Salamov A."/>
            <person name="Andreopoulos B."/>
            <person name="Baker S."/>
            <person name="Barry K."/>
            <person name="Bills G."/>
            <person name="Bluhm B."/>
            <person name="Cannon C."/>
            <person name="Castanera R."/>
            <person name="Culley D."/>
            <person name="Daum C."/>
            <person name="Ezra D."/>
            <person name="Gonzalez J."/>
            <person name="Henrissat B."/>
            <person name="Kuo A."/>
            <person name="Liang C."/>
            <person name="Lipzen A."/>
            <person name="Lutzoni F."/>
            <person name="Magnuson J."/>
            <person name="Mondo S."/>
            <person name="Nolan M."/>
            <person name="Ohm R."/>
            <person name="Pangilinan J."/>
            <person name="Park H.-J."/>
            <person name="Ramirez L."/>
            <person name="Alfaro M."/>
            <person name="Sun H."/>
            <person name="Tritt A."/>
            <person name="Yoshinaga Y."/>
            <person name="Zwiers L.-H."/>
            <person name="Turgeon B."/>
            <person name="Goodwin S."/>
            <person name="Spatafora J."/>
            <person name="Crous P."/>
            <person name="Grigoriev I."/>
        </authorList>
    </citation>
    <scope>NUCLEOTIDE SEQUENCE</scope>
    <source>
        <strain evidence="2">CBS 627.86</strain>
    </source>
</reference>
<dbReference type="PANTHER" id="PTHR33112:SF16">
    <property type="entry name" value="HETEROKARYON INCOMPATIBILITY DOMAIN-CONTAINING PROTEIN"/>
    <property type="match status" value="1"/>
</dbReference>
<proteinExistence type="predicted"/>
<dbReference type="InterPro" id="IPR010730">
    <property type="entry name" value="HET"/>
</dbReference>
<sequence>NGTSGQYAALSYCWGKAQTFTTTAETYVARCRGFNLTELPQTIRDAVIVTREMGLRFLWVDAICIIQGDSADWVAESSKMAQVYGNAAITICATGSPNTVSGLFGPRWTAKRDAIVVCSACSSGGKTGTMFISARLGSVDDALDGAVLNTRAWCLQERILSRRIIHFAEDQLYWECQQCLSAEEGLVVASGSPLKHSLRTSGSDTWPTIARNWHIIVDAYSRRHLSHLSDKLPAVSGLGRIVHQRANTEYLAGLWREDL</sequence>
<evidence type="ECO:0000313" key="2">
    <source>
        <dbReference type="EMBL" id="KAF2122009.1"/>
    </source>
</evidence>
<dbReference type="AlphaFoldDB" id="A0A6A5ZRA7"/>
<evidence type="ECO:0000313" key="3">
    <source>
        <dbReference type="Proteomes" id="UP000799770"/>
    </source>
</evidence>
<feature type="domain" description="Heterokaryon incompatibility" evidence="1">
    <location>
        <begin position="7"/>
        <end position="157"/>
    </location>
</feature>
<evidence type="ECO:0000259" key="1">
    <source>
        <dbReference type="Pfam" id="PF06985"/>
    </source>
</evidence>
<organism evidence="2 3">
    <name type="scientific">Lophiotrema nucula</name>
    <dbReference type="NCBI Taxonomy" id="690887"/>
    <lineage>
        <taxon>Eukaryota</taxon>
        <taxon>Fungi</taxon>
        <taxon>Dikarya</taxon>
        <taxon>Ascomycota</taxon>
        <taxon>Pezizomycotina</taxon>
        <taxon>Dothideomycetes</taxon>
        <taxon>Pleosporomycetidae</taxon>
        <taxon>Pleosporales</taxon>
        <taxon>Lophiotremataceae</taxon>
        <taxon>Lophiotrema</taxon>
    </lineage>
</organism>
<feature type="non-terminal residue" evidence="2">
    <location>
        <position position="259"/>
    </location>
</feature>
<dbReference type="Proteomes" id="UP000799770">
    <property type="component" value="Unassembled WGS sequence"/>
</dbReference>
<dbReference type="EMBL" id="ML977311">
    <property type="protein sequence ID" value="KAF2122009.1"/>
    <property type="molecule type" value="Genomic_DNA"/>
</dbReference>